<protein>
    <submittedName>
        <fullName evidence="1">Uncharacterized protein</fullName>
    </submittedName>
</protein>
<name>A0A2T2YFF0_9BACT</name>
<comment type="caution">
    <text evidence="1">The sequence shown here is derived from an EMBL/GenBank/DDBJ whole genome shotgun (WGS) entry which is preliminary data.</text>
</comment>
<evidence type="ECO:0000313" key="2">
    <source>
        <dbReference type="Proteomes" id="UP000240357"/>
    </source>
</evidence>
<dbReference type="EMBL" id="PYFT01000001">
    <property type="protein sequence ID" value="PSR54188.1"/>
    <property type="molecule type" value="Genomic_DNA"/>
</dbReference>
<dbReference type="Proteomes" id="UP000240357">
    <property type="component" value="Unassembled WGS sequence"/>
</dbReference>
<dbReference type="RefSeq" id="WP_146153578.1">
    <property type="nucleotide sequence ID" value="NZ_PYFT01000001.1"/>
</dbReference>
<evidence type="ECO:0000313" key="1">
    <source>
        <dbReference type="EMBL" id="PSR54188.1"/>
    </source>
</evidence>
<gene>
    <name evidence="1" type="ORF">AHMF7605_11970</name>
</gene>
<reference evidence="1 2" key="1">
    <citation type="submission" date="2018-03" db="EMBL/GenBank/DDBJ databases">
        <title>Adhaeribacter sp. HMF7605 Genome sequencing and assembly.</title>
        <authorList>
            <person name="Kang H."/>
            <person name="Kang J."/>
            <person name="Cha I."/>
            <person name="Kim H."/>
            <person name="Joh K."/>
        </authorList>
    </citation>
    <scope>NUCLEOTIDE SEQUENCE [LARGE SCALE GENOMIC DNA]</scope>
    <source>
        <strain evidence="1 2">HMF7605</strain>
    </source>
</reference>
<dbReference type="AlphaFoldDB" id="A0A2T2YFF0"/>
<organism evidence="1 2">
    <name type="scientific">Adhaeribacter arboris</name>
    <dbReference type="NCBI Taxonomy" id="2072846"/>
    <lineage>
        <taxon>Bacteria</taxon>
        <taxon>Pseudomonadati</taxon>
        <taxon>Bacteroidota</taxon>
        <taxon>Cytophagia</taxon>
        <taxon>Cytophagales</taxon>
        <taxon>Hymenobacteraceae</taxon>
        <taxon>Adhaeribacter</taxon>
    </lineage>
</organism>
<sequence>MLEAFYPDLIHPENFKMMEEENDYESWQDFEDEDIEDEQQIECKVCLYQQFYSEDGNVCLNCGNQIFF</sequence>
<keyword evidence="2" id="KW-1185">Reference proteome</keyword>
<proteinExistence type="predicted"/>
<accession>A0A2T2YFF0</accession>